<evidence type="ECO:0000313" key="2">
    <source>
        <dbReference type="Proteomes" id="UP000636709"/>
    </source>
</evidence>
<protein>
    <submittedName>
        <fullName evidence="1">Uncharacterized protein</fullName>
    </submittedName>
</protein>
<dbReference type="Proteomes" id="UP000636709">
    <property type="component" value="Unassembled WGS sequence"/>
</dbReference>
<dbReference type="AlphaFoldDB" id="A0A835AM52"/>
<accession>A0A835AM52</accession>
<sequence length="62" mass="7505">MLPRSFVLLAHFSSVGQNFSIMETKRGWRREQKFPRQRRCKCIHIRPLGMTRGWFFFTDDCP</sequence>
<name>A0A835AM52_9POAL</name>
<evidence type="ECO:0000313" key="1">
    <source>
        <dbReference type="EMBL" id="KAF8668979.1"/>
    </source>
</evidence>
<comment type="caution">
    <text evidence="1">The sequence shown here is derived from an EMBL/GenBank/DDBJ whole genome shotgun (WGS) entry which is preliminary data.</text>
</comment>
<reference evidence="1" key="1">
    <citation type="submission" date="2020-07" db="EMBL/GenBank/DDBJ databases">
        <title>Genome sequence and genetic diversity analysis of an under-domesticated orphan crop, white fonio (Digitaria exilis).</title>
        <authorList>
            <person name="Bennetzen J.L."/>
            <person name="Chen S."/>
            <person name="Ma X."/>
            <person name="Wang X."/>
            <person name="Yssel A.E.J."/>
            <person name="Chaluvadi S.R."/>
            <person name="Johnson M."/>
            <person name="Gangashetty P."/>
            <person name="Hamidou F."/>
            <person name="Sanogo M.D."/>
            <person name="Zwaenepoel A."/>
            <person name="Wallace J."/>
            <person name="Van De Peer Y."/>
            <person name="Van Deynze A."/>
        </authorList>
    </citation>
    <scope>NUCLEOTIDE SEQUENCE</scope>
    <source>
        <tissue evidence="1">Leaves</tissue>
    </source>
</reference>
<dbReference type="EMBL" id="JACEFO010002273">
    <property type="protein sequence ID" value="KAF8668979.1"/>
    <property type="molecule type" value="Genomic_DNA"/>
</dbReference>
<proteinExistence type="predicted"/>
<organism evidence="1 2">
    <name type="scientific">Digitaria exilis</name>
    <dbReference type="NCBI Taxonomy" id="1010633"/>
    <lineage>
        <taxon>Eukaryota</taxon>
        <taxon>Viridiplantae</taxon>
        <taxon>Streptophyta</taxon>
        <taxon>Embryophyta</taxon>
        <taxon>Tracheophyta</taxon>
        <taxon>Spermatophyta</taxon>
        <taxon>Magnoliopsida</taxon>
        <taxon>Liliopsida</taxon>
        <taxon>Poales</taxon>
        <taxon>Poaceae</taxon>
        <taxon>PACMAD clade</taxon>
        <taxon>Panicoideae</taxon>
        <taxon>Panicodae</taxon>
        <taxon>Paniceae</taxon>
        <taxon>Anthephorinae</taxon>
        <taxon>Digitaria</taxon>
    </lineage>
</organism>
<gene>
    <name evidence="1" type="ORF">HU200_052191</name>
</gene>
<keyword evidence="2" id="KW-1185">Reference proteome</keyword>